<evidence type="ECO:0000313" key="1">
    <source>
        <dbReference type="EMBL" id="ADE86644.1"/>
    </source>
</evidence>
<accession>D5APS5</accession>
<organism evidence="1 2">
    <name type="scientific">Rhodobacter capsulatus (strain ATCC BAA-309 / NBRC 16581 / SB1003)</name>
    <dbReference type="NCBI Taxonomy" id="272942"/>
    <lineage>
        <taxon>Bacteria</taxon>
        <taxon>Pseudomonadati</taxon>
        <taxon>Pseudomonadota</taxon>
        <taxon>Alphaproteobacteria</taxon>
        <taxon>Rhodobacterales</taxon>
        <taxon>Rhodobacter group</taxon>
        <taxon>Rhodobacter</taxon>
    </lineage>
</organism>
<dbReference type="HOGENOM" id="CLU_112375_1_1_5"/>
<dbReference type="GeneID" id="31491719"/>
<dbReference type="STRING" id="272942.RCAP_rcc02917"/>
<dbReference type="OrthoDB" id="9812088at2"/>
<protein>
    <recommendedName>
        <fullName evidence="3">DUF1320 domain-containing protein</fullName>
    </recommendedName>
</protein>
<dbReference type="Proteomes" id="UP000002361">
    <property type="component" value="Chromosome"/>
</dbReference>
<dbReference type="eggNOG" id="COG4387">
    <property type="taxonomic scope" value="Bacteria"/>
</dbReference>
<gene>
    <name evidence="1" type="ordered locus">RCAP_rcc02917</name>
</gene>
<keyword evidence="2" id="KW-1185">Reference proteome</keyword>
<name>D5APS5_RHOCB</name>
<dbReference type="InterPro" id="IPR009752">
    <property type="entry name" value="Phage_Mu_GpJ"/>
</dbReference>
<dbReference type="RefSeq" id="WP_013068617.1">
    <property type="nucleotide sequence ID" value="NC_014034.1"/>
</dbReference>
<evidence type="ECO:0000313" key="2">
    <source>
        <dbReference type="Proteomes" id="UP000002361"/>
    </source>
</evidence>
<dbReference type="Pfam" id="PF07030">
    <property type="entry name" value="Phage_Mu_Gp36"/>
    <property type="match status" value="1"/>
</dbReference>
<proteinExistence type="predicted"/>
<reference evidence="1 2" key="2">
    <citation type="journal article" date="2010" name="J. Bacteriol.">
        <title>Complete genome sequence of the photosynthetic purple nonsulfur bacterium Rhodobacter capsulatus SB 1003.</title>
        <authorList>
            <person name="Strnad H."/>
            <person name="Lapidus A."/>
            <person name="Paces J."/>
            <person name="Ulbrich P."/>
            <person name="Vlcek C."/>
            <person name="Paces V."/>
            <person name="Haselkorn R."/>
        </authorList>
    </citation>
    <scope>NUCLEOTIDE SEQUENCE [LARGE SCALE GENOMIC DNA]</scope>
    <source>
        <strain evidence="2">ATCC BAA-309 / NBRC 16581 / SB1003</strain>
    </source>
</reference>
<dbReference type="KEGG" id="rcp:RCAP_rcc02917"/>
<dbReference type="EMBL" id="CP001312">
    <property type="protein sequence ID" value="ADE86644.1"/>
    <property type="molecule type" value="Genomic_DNA"/>
</dbReference>
<evidence type="ECO:0008006" key="3">
    <source>
        <dbReference type="Google" id="ProtNLM"/>
    </source>
</evidence>
<reference key="1">
    <citation type="submission" date="2008-12" db="EMBL/GenBank/DDBJ databases">
        <title>Complete genome sequence of Rhodobacter capsulatus SB1003.</title>
        <authorList>
            <person name="Strnad H."/>
            <person name="Lapidus A."/>
            <person name="Vlcek C."/>
            <person name="Ulbrich P."/>
            <person name="Paces J."/>
            <person name="Maltsev N."/>
            <person name="Kumar V."/>
            <person name="Kogan Y."/>
            <person name="Milgram A."/>
            <person name="Rebrekov D."/>
            <person name="Mazur M."/>
            <person name="Cox R."/>
            <person name="Kyrpides N."/>
            <person name="Kolar M."/>
            <person name="Sachova J."/>
            <person name="Ridl J."/>
            <person name="Ivanova N."/>
            <person name="Kapatral V."/>
            <person name="Los T."/>
            <person name="Lykidis A."/>
            <person name="Mikhailova N."/>
            <person name="Reznik G."/>
            <person name="Vasieva O."/>
            <person name="Fonstein M."/>
            <person name="Paces V."/>
            <person name="Haselkorn R."/>
        </authorList>
    </citation>
    <scope>NUCLEOTIDE SEQUENCE</scope>
    <source>
        <strain>SB1003</strain>
    </source>
</reference>
<sequence>MTYATQQQMIDRYGASALVMLTDRAEIATGAIDAAMITRALADADATIDGYLARHYALPLATVPPQLPPIAQVLAFWSLHLTEPDAKTKADYDTAQRMLRDIADGRVKLAVAGAEPQTTAASGVRMTDRPRPLSASTMTGFI</sequence>
<dbReference type="AlphaFoldDB" id="D5APS5"/>